<reference evidence="2" key="1">
    <citation type="submission" date="2020-11" db="EMBL/GenBank/DDBJ databases">
        <title>Complete genome sequence of a novel pathogenic Methylobacterium strain isolated from rice in Vietnam.</title>
        <authorList>
            <person name="Lai K."/>
            <person name="Okazaki S."/>
            <person name="Higashi K."/>
            <person name="Mori H."/>
            <person name="Toyoda A."/>
            <person name="Kurokawa K."/>
        </authorList>
    </citation>
    <scope>NUCLEOTIDE SEQUENCE</scope>
    <source>
        <strain evidence="2">VL1</strain>
        <plasmid evidence="2">pVL1_2</plasmid>
    </source>
</reference>
<gene>
    <name evidence="2" type="ORF">mvi_62150</name>
</gene>
<dbReference type="Pfam" id="PF11195">
    <property type="entry name" value="Tad2-like"/>
    <property type="match status" value="1"/>
</dbReference>
<evidence type="ECO:0000313" key="3">
    <source>
        <dbReference type="Proteomes" id="UP000663508"/>
    </source>
</evidence>
<sequence>MVGSDMRCHLDFSEILRVLKASPGTQARRAGWGSVITVAYPDEEKFSFLKMIPDEGRPRNWEPDQDDLFATDWMVL</sequence>
<keyword evidence="2" id="KW-0614">Plasmid</keyword>
<feature type="domain" description="Thoeris anti-defense 2-like" evidence="1">
    <location>
        <begin position="11"/>
        <end position="75"/>
    </location>
</feature>
<proteinExistence type="predicted"/>
<organism evidence="2 3">
    <name type="scientific">Methylobacterium indicum</name>
    <dbReference type="NCBI Taxonomy" id="1775910"/>
    <lineage>
        <taxon>Bacteria</taxon>
        <taxon>Pseudomonadati</taxon>
        <taxon>Pseudomonadota</taxon>
        <taxon>Alphaproteobacteria</taxon>
        <taxon>Hyphomicrobiales</taxon>
        <taxon>Methylobacteriaceae</taxon>
        <taxon>Methylobacterium</taxon>
    </lineage>
</organism>
<dbReference type="KEGG" id="mind:mvi_62150"/>
<dbReference type="AlphaFoldDB" id="A0A8H8X0J6"/>
<dbReference type="Proteomes" id="UP000663508">
    <property type="component" value="Plasmid pVL1_2"/>
</dbReference>
<protein>
    <recommendedName>
        <fullName evidence="1">Thoeris anti-defense 2-like domain-containing protein</fullName>
    </recommendedName>
</protein>
<dbReference type="EMBL" id="AP024147">
    <property type="protein sequence ID" value="BCM87754.1"/>
    <property type="molecule type" value="Genomic_DNA"/>
</dbReference>
<dbReference type="InterPro" id="IPR021361">
    <property type="entry name" value="Tad2-like_dom"/>
</dbReference>
<evidence type="ECO:0000259" key="1">
    <source>
        <dbReference type="Pfam" id="PF11195"/>
    </source>
</evidence>
<evidence type="ECO:0000313" key="2">
    <source>
        <dbReference type="EMBL" id="BCM87754.1"/>
    </source>
</evidence>
<geneLocation type="plasmid" evidence="2 3">
    <name>pVL1_2</name>
</geneLocation>
<name>A0A8H8X0J6_9HYPH</name>
<accession>A0A8H8X0J6</accession>